<sequence>MEIEIEDLEQNRMRTLEAHLPNKNIINSKWVYKTKYKSNRELNKHRARSIARGFTQEKGVDYHETFAPVAKLVTMRTLLAVAAKKGWFVYQLDVDNPFLYGDLEEEVYMRIPEGFVQKNDNRVCRLRKSLYGLNHAPGTGIRSSLWR</sequence>
<feature type="domain" description="Reverse transcriptase Ty1/copia-type" evidence="1">
    <location>
        <begin position="22"/>
        <end position="137"/>
    </location>
</feature>
<dbReference type="Pfam" id="PF07727">
    <property type="entry name" value="RVT_2"/>
    <property type="match status" value="1"/>
</dbReference>
<protein>
    <recommendedName>
        <fullName evidence="1">Reverse transcriptase Ty1/copia-type domain-containing protein</fullName>
    </recommendedName>
</protein>
<evidence type="ECO:0000313" key="3">
    <source>
        <dbReference type="Proteomes" id="UP001293593"/>
    </source>
</evidence>
<evidence type="ECO:0000313" key="2">
    <source>
        <dbReference type="EMBL" id="KAK4259068.1"/>
    </source>
</evidence>
<dbReference type="AlphaFoldDB" id="A0AAE1IX33"/>
<dbReference type="InterPro" id="IPR043502">
    <property type="entry name" value="DNA/RNA_pol_sf"/>
</dbReference>
<accession>A0AAE1IX33</accession>
<gene>
    <name evidence="2" type="ORF">QN277_005442</name>
</gene>
<dbReference type="InterPro" id="IPR013103">
    <property type="entry name" value="RVT_2"/>
</dbReference>
<organism evidence="2 3">
    <name type="scientific">Acacia crassicarpa</name>
    <name type="common">northern wattle</name>
    <dbReference type="NCBI Taxonomy" id="499986"/>
    <lineage>
        <taxon>Eukaryota</taxon>
        <taxon>Viridiplantae</taxon>
        <taxon>Streptophyta</taxon>
        <taxon>Embryophyta</taxon>
        <taxon>Tracheophyta</taxon>
        <taxon>Spermatophyta</taxon>
        <taxon>Magnoliopsida</taxon>
        <taxon>eudicotyledons</taxon>
        <taxon>Gunneridae</taxon>
        <taxon>Pentapetalae</taxon>
        <taxon>rosids</taxon>
        <taxon>fabids</taxon>
        <taxon>Fabales</taxon>
        <taxon>Fabaceae</taxon>
        <taxon>Caesalpinioideae</taxon>
        <taxon>mimosoid clade</taxon>
        <taxon>Acacieae</taxon>
        <taxon>Acacia</taxon>
    </lineage>
</organism>
<name>A0AAE1IX33_9FABA</name>
<comment type="caution">
    <text evidence="2">The sequence shown here is derived from an EMBL/GenBank/DDBJ whole genome shotgun (WGS) entry which is preliminary data.</text>
</comment>
<evidence type="ECO:0000259" key="1">
    <source>
        <dbReference type="Pfam" id="PF07727"/>
    </source>
</evidence>
<dbReference type="EMBL" id="JAWXYG010000011">
    <property type="protein sequence ID" value="KAK4259068.1"/>
    <property type="molecule type" value="Genomic_DNA"/>
</dbReference>
<dbReference type="Proteomes" id="UP001293593">
    <property type="component" value="Unassembled WGS sequence"/>
</dbReference>
<dbReference type="SUPFAM" id="SSF56672">
    <property type="entry name" value="DNA/RNA polymerases"/>
    <property type="match status" value="1"/>
</dbReference>
<proteinExistence type="predicted"/>
<reference evidence="2" key="1">
    <citation type="submission" date="2023-10" db="EMBL/GenBank/DDBJ databases">
        <title>Chromosome-level genome of the transformable northern wattle, Acacia crassicarpa.</title>
        <authorList>
            <person name="Massaro I."/>
            <person name="Sinha N.R."/>
            <person name="Poethig S."/>
            <person name="Leichty A.R."/>
        </authorList>
    </citation>
    <scope>NUCLEOTIDE SEQUENCE</scope>
    <source>
        <strain evidence="2">Acra3RX</strain>
        <tissue evidence="2">Leaf</tissue>
    </source>
</reference>
<keyword evidence="3" id="KW-1185">Reference proteome</keyword>